<keyword evidence="10" id="KW-1185">Reference proteome</keyword>
<evidence type="ECO:0000256" key="5">
    <source>
        <dbReference type="ARBA" id="ARBA00023163"/>
    </source>
</evidence>
<dbReference type="GO" id="GO:0003712">
    <property type="term" value="F:transcription coregulator activity"/>
    <property type="evidence" value="ECO:0007669"/>
    <property type="project" value="InterPro"/>
</dbReference>
<evidence type="ECO:0000256" key="1">
    <source>
        <dbReference type="ARBA" id="ARBA00004123"/>
    </source>
</evidence>
<keyword evidence="5 8" id="KW-0804">Transcription</keyword>
<dbReference type="AlphaFoldDB" id="A0A1Y1WCF3"/>
<comment type="subcellular location">
    <subcellularLocation>
        <location evidence="1 8">Nucleus</location>
    </subcellularLocation>
</comment>
<protein>
    <recommendedName>
        <fullName evidence="3 8">Mediator of RNA polymerase II transcription subunit 18</fullName>
    </recommendedName>
    <alternativeName>
        <fullName evidence="7 8">Mediator complex subunit 18</fullName>
    </alternativeName>
</protein>
<evidence type="ECO:0000256" key="2">
    <source>
        <dbReference type="ARBA" id="ARBA00009814"/>
    </source>
</evidence>
<evidence type="ECO:0000256" key="6">
    <source>
        <dbReference type="ARBA" id="ARBA00023242"/>
    </source>
</evidence>
<gene>
    <name evidence="8" type="primary">MED18</name>
    <name evidence="9" type="ORF">DL89DRAFT_204480</name>
</gene>
<sequence>YECCLHGLVATDREPLLRTRLEALCGDTNATHKELYHEISCIPCIETPVGPLRKEDVMLRLRIERDPSDPLNDSLARSSVVLYGHPEPRSSRGATVRPAIYAQVDSDNAAQFASLLGYKFHSEYVRSGYWVLYRNTFKIIVSRILALPVKGDIQSAVPMDESRNWLVQIIADAVGQEQVPRMCEQLDEVKALL</sequence>
<dbReference type="GO" id="GO:0016592">
    <property type="term" value="C:mediator complex"/>
    <property type="evidence" value="ECO:0007669"/>
    <property type="project" value="InterPro"/>
</dbReference>
<evidence type="ECO:0000256" key="3">
    <source>
        <dbReference type="ARBA" id="ARBA00019612"/>
    </source>
</evidence>
<keyword evidence="4 8" id="KW-0805">Transcription regulation</keyword>
<accession>A0A1Y1WCF3</accession>
<dbReference type="GO" id="GO:0006357">
    <property type="term" value="P:regulation of transcription by RNA polymerase II"/>
    <property type="evidence" value="ECO:0007669"/>
    <property type="project" value="InterPro"/>
</dbReference>
<dbReference type="InterPro" id="IPR019095">
    <property type="entry name" value="Mediator_Med18"/>
</dbReference>
<dbReference type="STRING" id="61395.A0A1Y1WCF3"/>
<reference evidence="9 10" key="1">
    <citation type="submission" date="2016-07" db="EMBL/GenBank/DDBJ databases">
        <title>Pervasive Adenine N6-methylation of Active Genes in Fungi.</title>
        <authorList>
            <consortium name="DOE Joint Genome Institute"/>
            <person name="Mondo S.J."/>
            <person name="Dannebaum R.O."/>
            <person name="Kuo R.C."/>
            <person name="Labutti K."/>
            <person name="Haridas S."/>
            <person name="Kuo A."/>
            <person name="Salamov A."/>
            <person name="Ahrendt S.R."/>
            <person name="Lipzen A."/>
            <person name="Sullivan W."/>
            <person name="Andreopoulos W.B."/>
            <person name="Clum A."/>
            <person name="Lindquist E."/>
            <person name="Daum C."/>
            <person name="Ramamoorthy G.K."/>
            <person name="Gryganskyi A."/>
            <person name="Culley D."/>
            <person name="Magnuson J.K."/>
            <person name="James T.Y."/>
            <person name="O'Malley M.A."/>
            <person name="Stajich J.E."/>
            <person name="Spatafora J.W."/>
            <person name="Visel A."/>
            <person name="Grigoriev I.V."/>
        </authorList>
    </citation>
    <scope>NUCLEOTIDE SEQUENCE [LARGE SCALE GENOMIC DNA]</scope>
    <source>
        <strain evidence="9 10">ATCC 12442</strain>
    </source>
</reference>
<dbReference type="Gene3D" id="2.40.320.10">
    <property type="entry name" value="Hypothetical Protein Pfu-838710-001"/>
    <property type="match status" value="1"/>
</dbReference>
<dbReference type="GO" id="GO:0006369">
    <property type="term" value="P:termination of RNA polymerase II transcription"/>
    <property type="evidence" value="ECO:0007669"/>
    <property type="project" value="TreeGrafter"/>
</dbReference>
<keyword evidence="6 8" id="KW-0539">Nucleus</keyword>
<dbReference type="OrthoDB" id="5348092at2759"/>
<organism evidence="9 10">
    <name type="scientific">Linderina pennispora</name>
    <dbReference type="NCBI Taxonomy" id="61395"/>
    <lineage>
        <taxon>Eukaryota</taxon>
        <taxon>Fungi</taxon>
        <taxon>Fungi incertae sedis</taxon>
        <taxon>Zoopagomycota</taxon>
        <taxon>Kickxellomycotina</taxon>
        <taxon>Kickxellomycetes</taxon>
        <taxon>Kickxellales</taxon>
        <taxon>Kickxellaceae</taxon>
        <taxon>Linderina</taxon>
    </lineage>
</organism>
<comment type="caution">
    <text evidence="9">The sequence shown here is derived from an EMBL/GenBank/DDBJ whole genome shotgun (WGS) entry which is preliminary data.</text>
</comment>
<evidence type="ECO:0000256" key="7">
    <source>
        <dbReference type="ARBA" id="ARBA00032012"/>
    </source>
</evidence>
<proteinExistence type="inferred from homology"/>
<evidence type="ECO:0000256" key="4">
    <source>
        <dbReference type="ARBA" id="ARBA00023015"/>
    </source>
</evidence>
<dbReference type="Pfam" id="PF09637">
    <property type="entry name" value="Med18"/>
    <property type="match status" value="1"/>
</dbReference>
<dbReference type="GO" id="GO:0070847">
    <property type="term" value="C:core mediator complex"/>
    <property type="evidence" value="ECO:0007669"/>
    <property type="project" value="TreeGrafter"/>
</dbReference>
<feature type="non-terminal residue" evidence="9">
    <location>
        <position position="1"/>
    </location>
</feature>
<dbReference type="Proteomes" id="UP000193922">
    <property type="component" value="Unassembled WGS sequence"/>
</dbReference>
<dbReference type="PANTHER" id="PTHR13321:SF2">
    <property type="entry name" value="MEDIATOR OF RNA POLYMERASE II TRANSCRIPTION SUBUNIT 18"/>
    <property type="match status" value="1"/>
</dbReference>
<comment type="similarity">
    <text evidence="2 8">Belongs to the Mediator complex subunit 18 family.</text>
</comment>
<comment type="subunit">
    <text evidence="8">Component of the Mediator complex.</text>
</comment>
<dbReference type="EMBL" id="MCFD01000005">
    <property type="protein sequence ID" value="ORX70834.1"/>
    <property type="molecule type" value="Genomic_DNA"/>
</dbReference>
<evidence type="ECO:0000313" key="10">
    <source>
        <dbReference type="Proteomes" id="UP000193922"/>
    </source>
</evidence>
<name>A0A1Y1WCF3_9FUNG</name>
<dbReference type="PANTHER" id="PTHR13321">
    <property type="entry name" value="MEDIATOR OF RNA POLYMERASE II TRANSCRIPTION, SUBUNIT 18"/>
    <property type="match status" value="1"/>
</dbReference>
<comment type="function">
    <text evidence="8">Component of the Mediator complex, a coactivator involved in the regulated transcription of nearly all RNA polymerase II-dependent genes. Mediator functions as a bridge to convey information from gene-specific regulatory proteins to the basal RNA polymerase II transcription machinery. Mediator is recruited to promoters by direct interactions with regulatory proteins and serves as a scaffold for the assembly of a functional preinitiation complex with RNA polymerase II and the general transcription factors.</text>
</comment>
<evidence type="ECO:0000256" key="8">
    <source>
        <dbReference type="RuleBase" id="RU364150"/>
    </source>
</evidence>
<evidence type="ECO:0000313" key="9">
    <source>
        <dbReference type="EMBL" id="ORX70834.1"/>
    </source>
</evidence>
<feature type="non-terminal residue" evidence="9">
    <location>
        <position position="193"/>
    </location>
</feature>
<keyword evidence="8" id="KW-0010">Activator</keyword>